<comment type="similarity">
    <text evidence="2 9">Belongs to the uroporphyrinogen-III synthase family.</text>
</comment>
<organism evidence="11 12">
    <name type="scientific">Saccharospirillum salsuginis</name>
    <dbReference type="NCBI Taxonomy" id="418750"/>
    <lineage>
        <taxon>Bacteria</taxon>
        <taxon>Pseudomonadati</taxon>
        <taxon>Pseudomonadota</taxon>
        <taxon>Gammaproteobacteria</taxon>
        <taxon>Oceanospirillales</taxon>
        <taxon>Saccharospirillaceae</taxon>
        <taxon>Saccharospirillum</taxon>
    </lineage>
</organism>
<evidence type="ECO:0000256" key="3">
    <source>
        <dbReference type="ARBA" id="ARBA00013109"/>
    </source>
</evidence>
<dbReference type="AlphaFoldDB" id="A0A918K301"/>
<evidence type="ECO:0000313" key="12">
    <source>
        <dbReference type="Proteomes" id="UP000626148"/>
    </source>
</evidence>
<evidence type="ECO:0000259" key="10">
    <source>
        <dbReference type="Pfam" id="PF02602"/>
    </source>
</evidence>
<dbReference type="EMBL" id="BMXR01000002">
    <property type="protein sequence ID" value="GGX44623.1"/>
    <property type="molecule type" value="Genomic_DNA"/>
</dbReference>
<reference evidence="11" key="1">
    <citation type="journal article" date="2014" name="Int. J. Syst. Evol. Microbiol.">
        <title>Complete genome sequence of Corynebacterium casei LMG S-19264T (=DSM 44701T), isolated from a smear-ripened cheese.</title>
        <authorList>
            <consortium name="US DOE Joint Genome Institute (JGI-PGF)"/>
            <person name="Walter F."/>
            <person name="Albersmeier A."/>
            <person name="Kalinowski J."/>
            <person name="Ruckert C."/>
        </authorList>
    </citation>
    <scope>NUCLEOTIDE SEQUENCE</scope>
    <source>
        <strain evidence="11">KCTC 22169</strain>
    </source>
</reference>
<dbReference type="InterPro" id="IPR003754">
    <property type="entry name" value="4pyrrol_synth_uPrphyn_synth"/>
</dbReference>
<evidence type="ECO:0000256" key="2">
    <source>
        <dbReference type="ARBA" id="ARBA00008133"/>
    </source>
</evidence>
<evidence type="ECO:0000313" key="11">
    <source>
        <dbReference type="EMBL" id="GGX44623.1"/>
    </source>
</evidence>
<keyword evidence="5 9" id="KW-0627">Porphyrin biosynthesis</keyword>
<evidence type="ECO:0000256" key="1">
    <source>
        <dbReference type="ARBA" id="ARBA00004772"/>
    </source>
</evidence>
<comment type="pathway">
    <text evidence="1 9">Porphyrin-containing compound metabolism; protoporphyrin-IX biosynthesis; coproporphyrinogen-III from 5-aminolevulinate: step 3/4.</text>
</comment>
<accession>A0A918K301</accession>
<gene>
    <name evidence="11" type="primary">hemD</name>
    <name evidence="11" type="ORF">GCM10007392_09270</name>
</gene>
<evidence type="ECO:0000256" key="8">
    <source>
        <dbReference type="ARBA" id="ARBA00048617"/>
    </source>
</evidence>
<proteinExistence type="inferred from homology"/>
<keyword evidence="4 9" id="KW-0456">Lyase</keyword>
<dbReference type="Proteomes" id="UP000626148">
    <property type="component" value="Unassembled WGS sequence"/>
</dbReference>
<dbReference type="GO" id="GO:0006780">
    <property type="term" value="P:uroporphyrinogen III biosynthetic process"/>
    <property type="evidence" value="ECO:0007669"/>
    <property type="project" value="UniProtKB-UniRule"/>
</dbReference>
<dbReference type="SUPFAM" id="SSF69618">
    <property type="entry name" value="HemD-like"/>
    <property type="match status" value="1"/>
</dbReference>
<dbReference type="PANTHER" id="PTHR38042:SF1">
    <property type="entry name" value="UROPORPHYRINOGEN-III SYNTHASE, CHLOROPLASTIC"/>
    <property type="match status" value="1"/>
</dbReference>
<evidence type="ECO:0000256" key="4">
    <source>
        <dbReference type="ARBA" id="ARBA00023239"/>
    </source>
</evidence>
<dbReference type="GO" id="GO:0004852">
    <property type="term" value="F:uroporphyrinogen-III synthase activity"/>
    <property type="evidence" value="ECO:0007669"/>
    <property type="project" value="UniProtKB-UniRule"/>
</dbReference>
<dbReference type="EC" id="4.2.1.75" evidence="3 9"/>
<reference evidence="11" key="2">
    <citation type="submission" date="2020-09" db="EMBL/GenBank/DDBJ databases">
        <authorList>
            <person name="Sun Q."/>
            <person name="Kim S."/>
        </authorList>
    </citation>
    <scope>NUCLEOTIDE SEQUENCE</scope>
    <source>
        <strain evidence="11">KCTC 22169</strain>
    </source>
</reference>
<dbReference type="GO" id="GO:0006782">
    <property type="term" value="P:protoporphyrinogen IX biosynthetic process"/>
    <property type="evidence" value="ECO:0007669"/>
    <property type="project" value="UniProtKB-UniRule"/>
</dbReference>
<comment type="caution">
    <text evidence="11">The sequence shown here is derived from an EMBL/GenBank/DDBJ whole genome shotgun (WGS) entry which is preliminary data.</text>
</comment>
<comment type="catalytic activity">
    <reaction evidence="8 9">
        <text>hydroxymethylbilane = uroporphyrinogen III + H2O</text>
        <dbReference type="Rhea" id="RHEA:18965"/>
        <dbReference type="ChEBI" id="CHEBI:15377"/>
        <dbReference type="ChEBI" id="CHEBI:57308"/>
        <dbReference type="ChEBI" id="CHEBI:57845"/>
        <dbReference type="EC" id="4.2.1.75"/>
    </reaction>
</comment>
<dbReference type="Pfam" id="PF02602">
    <property type="entry name" value="HEM4"/>
    <property type="match status" value="1"/>
</dbReference>
<sequence length="248" mass="28017">MRLLLPKPAKDWARWRAGLADLDTTPICIDPWHFEWQWETPEQRTVWLNLDEFQGVICVSARAAEGLVAALDRYWPMPPIGIHWLCNGSGTAAPLTEAGLRVHFPERDNTAEAVLQLPETQAVAEQKWLVVKGEGGRDTFARTLSDRGAEVTELRLYRRSVKAEALSELVQRSKDAEAILVSSQTLAAALMHENPQHWRSWPGQWWLTSPRLLDWAVAEGIPHCRGTRGAALEQVRQALIERTRHGGR</sequence>
<evidence type="ECO:0000256" key="5">
    <source>
        <dbReference type="ARBA" id="ARBA00023244"/>
    </source>
</evidence>
<evidence type="ECO:0000256" key="9">
    <source>
        <dbReference type="RuleBase" id="RU366031"/>
    </source>
</evidence>
<dbReference type="InterPro" id="IPR039793">
    <property type="entry name" value="UROS/Hem4"/>
</dbReference>
<evidence type="ECO:0000256" key="6">
    <source>
        <dbReference type="ARBA" id="ARBA00037589"/>
    </source>
</evidence>
<evidence type="ECO:0000256" key="7">
    <source>
        <dbReference type="ARBA" id="ARBA00040167"/>
    </source>
</evidence>
<comment type="function">
    <text evidence="6 9">Catalyzes cyclization of the linear tetrapyrrole, hydroxymethylbilane, to the macrocyclic uroporphyrinogen III.</text>
</comment>
<protein>
    <recommendedName>
        <fullName evidence="7 9">Uroporphyrinogen-III synthase</fullName>
        <ecNumber evidence="3 9">4.2.1.75</ecNumber>
    </recommendedName>
</protein>
<dbReference type="CDD" id="cd06578">
    <property type="entry name" value="HemD"/>
    <property type="match status" value="1"/>
</dbReference>
<dbReference type="PANTHER" id="PTHR38042">
    <property type="entry name" value="UROPORPHYRINOGEN-III SYNTHASE, CHLOROPLASTIC"/>
    <property type="match status" value="1"/>
</dbReference>
<dbReference type="RefSeq" id="WP_189607325.1">
    <property type="nucleotide sequence ID" value="NZ_BMXR01000002.1"/>
</dbReference>
<name>A0A918K301_9GAMM</name>
<dbReference type="Gene3D" id="3.40.50.10090">
    <property type="match status" value="2"/>
</dbReference>
<feature type="domain" description="Tetrapyrrole biosynthesis uroporphyrinogen III synthase" evidence="10">
    <location>
        <begin position="43"/>
        <end position="192"/>
    </location>
</feature>
<keyword evidence="12" id="KW-1185">Reference proteome</keyword>
<dbReference type="InterPro" id="IPR036108">
    <property type="entry name" value="4pyrrol_syn_uPrphyn_synt_sf"/>
</dbReference>